<dbReference type="AlphaFoldDB" id="A0A2U1PNM8"/>
<reference evidence="2 3" key="1">
    <citation type="journal article" date="2018" name="Mol. Plant">
        <title>The genome of Artemisia annua provides insight into the evolution of Asteraceae family and artemisinin biosynthesis.</title>
        <authorList>
            <person name="Shen Q."/>
            <person name="Zhang L."/>
            <person name="Liao Z."/>
            <person name="Wang S."/>
            <person name="Yan T."/>
            <person name="Shi P."/>
            <person name="Liu M."/>
            <person name="Fu X."/>
            <person name="Pan Q."/>
            <person name="Wang Y."/>
            <person name="Lv Z."/>
            <person name="Lu X."/>
            <person name="Zhang F."/>
            <person name="Jiang W."/>
            <person name="Ma Y."/>
            <person name="Chen M."/>
            <person name="Hao X."/>
            <person name="Li L."/>
            <person name="Tang Y."/>
            <person name="Lv G."/>
            <person name="Zhou Y."/>
            <person name="Sun X."/>
            <person name="Brodelius P.E."/>
            <person name="Rose J.K.C."/>
            <person name="Tang K."/>
        </authorList>
    </citation>
    <scope>NUCLEOTIDE SEQUENCE [LARGE SCALE GENOMIC DNA]</scope>
    <source>
        <strain evidence="3">cv. Huhao1</strain>
        <tissue evidence="2">Leaf</tissue>
    </source>
</reference>
<proteinExistence type="predicted"/>
<dbReference type="InterPro" id="IPR055411">
    <property type="entry name" value="LRR_FXL15/At3g58940/PEG3-like"/>
</dbReference>
<dbReference type="PANTHER" id="PTHR31900:SF27">
    <property type="entry name" value="FBD DOMAIN-CONTAINING PROTEIN"/>
    <property type="match status" value="1"/>
</dbReference>
<organism evidence="2 3">
    <name type="scientific">Artemisia annua</name>
    <name type="common">Sweet wormwood</name>
    <dbReference type="NCBI Taxonomy" id="35608"/>
    <lineage>
        <taxon>Eukaryota</taxon>
        <taxon>Viridiplantae</taxon>
        <taxon>Streptophyta</taxon>
        <taxon>Embryophyta</taxon>
        <taxon>Tracheophyta</taxon>
        <taxon>Spermatophyta</taxon>
        <taxon>Magnoliopsida</taxon>
        <taxon>eudicotyledons</taxon>
        <taxon>Gunneridae</taxon>
        <taxon>Pentapetalae</taxon>
        <taxon>asterids</taxon>
        <taxon>campanulids</taxon>
        <taxon>Asterales</taxon>
        <taxon>Asteraceae</taxon>
        <taxon>Asteroideae</taxon>
        <taxon>Anthemideae</taxon>
        <taxon>Artemisiinae</taxon>
        <taxon>Artemisia</taxon>
    </lineage>
</organism>
<protein>
    <submittedName>
        <fullName evidence="2">Leucine-rich repeat domain, L domain-like protein</fullName>
    </submittedName>
</protein>
<sequence length="295" mass="33094">MFLSKIGIKDLTLKNIPQQFIKLPTHLFSCLELKHLKLHYCIFRPSHSYCGFPNLLSLKLNAVRFQDYQCGELIAQCPLLEVLKITNHETGCEVKLAEIAKLENLKKLSLWLSLLDKTTMIRSPTIFEQICLLLPKLEGLSLDYRNCKLLEEAGAKSLSPVFPYLKTLNLYRMDFFSAITVSSAIGMIFGSPNLQTLKITAAYENAAQPTAICSSEVDYNTIVKTRLRTVVLTSIRGSVNDLCLIKSLLAGSPLLKKIVISARPSEMYGGERGFTTKLLKLHRASPIAEIDLTWL</sequence>
<dbReference type="Gene3D" id="3.80.10.10">
    <property type="entry name" value="Ribonuclease Inhibitor"/>
    <property type="match status" value="1"/>
</dbReference>
<dbReference type="Proteomes" id="UP000245207">
    <property type="component" value="Unassembled WGS sequence"/>
</dbReference>
<dbReference type="SUPFAM" id="SSF52047">
    <property type="entry name" value="RNI-like"/>
    <property type="match status" value="1"/>
</dbReference>
<evidence type="ECO:0000259" key="1">
    <source>
        <dbReference type="Pfam" id="PF24758"/>
    </source>
</evidence>
<dbReference type="InterPro" id="IPR050232">
    <property type="entry name" value="FBL13/AtMIF1-like"/>
</dbReference>
<gene>
    <name evidence="2" type="ORF">CTI12_AA128130</name>
</gene>
<accession>A0A2U1PNM8</accession>
<dbReference type="PANTHER" id="PTHR31900">
    <property type="entry name" value="F-BOX/RNI SUPERFAMILY PROTEIN-RELATED"/>
    <property type="match status" value="1"/>
</dbReference>
<comment type="caution">
    <text evidence="2">The sequence shown here is derived from an EMBL/GenBank/DDBJ whole genome shotgun (WGS) entry which is preliminary data.</text>
</comment>
<name>A0A2U1PNM8_ARTAN</name>
<evidence type="ECO:0000313" key="2">
    <source>
        <dbReference type="EMBL" id="PWA87359.1"/>
    </source>
</evidence>
<dbReference type="InterPro" id="IPR032675">
    <property type="entry name" value="LRR_dom_sf"/>
</dbReference>
<dbReference type="EMBL" id="PKPP01000921">
    <property type="protein sequence ID" value="PWA87359.1"/>
    <property type="molecule type" value="Genomic_DNA"/>
</dbReference>
<dbReference type="OrthoDB" id="1279040at2759"/>
<evidence type="ECO:0000313" key="3">
    <source>
        <dbReference type="Proteomes" id="UP000245207"/>
    </source>
</evidence>
<keyword evidence="3" id="KW-1185">Reference proteome</keyword>
<feature type="domain" description="F-box/LRR-repeat protein 15/At3g58940/PEG3-like LRR" evidence="1">
    <location>
        <begin position="6"/>
        <end position="125"/>
    </location>
</feature>
<dbReference type="Pfam" id="PF24758">
    <property type="entry name" value="LRR_At5g56370"/>
    <property type="match status" value="1"/>
</dbReference>
<dbReference type="STRING" id="35608.A0A2U1PNM8"/>